<dbReference type="EC" id="3.1.-.-" evidence="5"/>
<name>A0ABY6J324_9BACT</name>
<evidence type="ECO:0000256" key="1">
    <source>
        <dbReference type="ARBA" id="ARBA00022490"/>
    </source>
</evidence>
<dbReference type="Gene3D" id="3.30.420.140">
    <property type="entry name" value="YqgF/RNase H-like domain"/>
    <property type="match status" value="1"/>
</dbReference>
<keyword evidence="8" id="KW-1185">Reference proteome</keyword>
<keyword evidence="2 5" id="KW-0690">Ribosome biogenesis</keyword>
<evidence type="ECO:0000313" key="7">
    <source>
        <dbReference type="EMBL" id="UYQ93910.1"/>
    </source>
</evidence>
<evidence type="ECO:0000313" key="8">
    <source>
        <dbReference type="Proteomes" id="UP001162741"/>
    </source>
</evidence>
<evidence type="ECO:0000256" key="5">
    <source>
        <dbReference type="HAMAP-Rule" id="MF_00651"/>
    </source>
</evidence>
<proteinExistence type="inferred from homology"/>
<evidence type="ECO:0000256" key="2">
    <source>
        <dbReference type="ARBA" id="ARBA00022517"/>
    </source>
</evidence>
<dbReference type="InterPro" id="IPR006641">
    <property type="entry name" value="YqgF/RNaseH-like_dom"/>
</dbReference>
<gene>
    <name evidence="7" type="primary">ruvX</name>
    <name evidence="7" type="ORF">MKQ68_02220</name>
</gene>
<comment type="function">
    <text evidence="5">Could be a nuclease involved in processing of the 5'-end of pre-16S rRNA.</text>
</comment>
<dbReference type="NCBIfam" id="TIGR00250">
    <property type="entry name" value="RNAse_H_YqgF"/>
    <property type="match status" value="1"/>
</dbReference>
<keyword evidence="4 5" id="KW-0378">Hydrolase</keyword>
<keyword evidence="3 5" id="KW-0540">Nuclease</keyword>
<dbReference type="InterPro" id="IPR037027">
    <property type="entry name" value="YqgF/RNaseH-like_dom_sf"/>
</dbReference>
<dbReference type="Proteomes" id="UP001162741">
    <property type="component" value="Chromosome"/>
</dbReference>
<feature type="domain" description="YqgF/RNase H-like" evidence="6">
    <location>
        <begin position="2"/>
        <end position="100"/>
    </location>
</feature>
<evidence type="ECO:0000256" key="3">
    <source>
        <dbReference type="ARBA" id="ARBA00022722"/>
    </source>
</evidence>
<reference evidence="7" key="1">
    <citation type="submission" date="2022-10" db="EMBL/GenBank/DDBJ databases">
        <title>Chitinophaga sp. nov., isolated from soil.</title>
        <authorList>
            <person name="Jeon C.O."/>
        </authorList>
    </citation>
    <scope>NUCLEOTIDE SEQUENCE</scope>
    <source>
        <strain evidence="7">R8</strain>
    </source>
</reference>
<comment type="similarity">
    <text evidence="5">Belongs to the YqgF HJR family.</text>
</comment>
<dbReference type="InterPro" id="IPR012337">
    <property type="entry name" value="RNaseH-like_sf"/>
</dbReference>
<dbReference type="Pfam" id="PF03652">
    <property type="entry name" value="RuvX"/>
    <property type="match status" value="1"/>
</dbReference>
<dbReference type="InterPro" id="IPR005227">
    <property type="entry name" value="YqgF"/>
</dbReference>
<dbReference type="PANTHER" id="PTHR33317">
    <property type="entry name" value="POLYNUCLEOTIDYL TRANSFERASE, RIBONUCLEASE H-LIKE SUPERFAMILY PROTEIN"/>
    <property type="match status" value="1"/>
</dbReference>
<dbReference type="PANTHER" id="PTHR33317:SF4">
    <property type="entry name" value="POLYNUCLEOTIDYL TRANSFERASE, RIBONUCLEASE H-LIKE SUPERFAMILY PROTEIN"/>
    <property type="match status" value="1"/>
</dbReference>
<comment type="subcellular location">
    <subcellularLocation>
        <location evidence="5">Cytoplasm</location>
    </subcellularLocation>
</comment>
<dbReference type="SUPFAM" id="SSF53098">
    <property type="entry name" value="Ribonuclease H-like"/>
    <property type="match status" value="1"/>
</dbReference>
<dbReference type="CDD" id="cd16964">
    <property type="entry name" value="YqgF"/>
    <property type="match status" value="1"/>
</dbReference>
<sequence length="140" mass="15601">MPRILAIDYGKKRTGLAVTDPLQIIASGLCTVPSHELIPYLKKYFLAEEVSLILIGEPKNLDGSATHGTALVEECIRIIKKHFPDMPLKKLDERFTSKMAFQTMIDSGLKKKDRQNKGLVDEISATIILQEYLRAQGGGF</sequence>
<dbReference type="SMART" id="SM00732">
    <property type="entry name" value="YqgFc"/>
    <property type="match status" value="1"/>
</dbReference>
<accession>A0ABY6J324</accession>
<dbReference type="RefSeq" id="WP_264281891.1">
    <property type="nucleotide sequence ID" value="NZ_CP107006.1"/>
</dbReference>
<dbReference type="EMBL" id="CP107006">
    <property type="protein sequence ID" value="UYQ93910.1"/>
    <property type="molecule type" value="Genomic_DNA"/>
</dbReference>
<organism evidence="7 8">
    <name type="scientific">Chitinophaga horti</name>
    <dbReference type="NCBI Taxonomy" id="2920382"/>
    <lineage>
        <taxon>Bacteria</taxon>
        <taxon>Pseudomonadati</taxon>
        <taxon>Bacteroidota</taxon>
        <taxon>Chitinophagia</taxon>
        <taxon>Chitinophagales</taxon>
        <taxon>Chitinophagaceae</taxon>
        <taxon>Chitinophaga</taxon>
    </lineage>
</organism>
<keyword evidence="1 5" id="KW-0963">Cytoplasm</keyword>
<protein>
    <recommendedName>
        <fullName evidence="5">Putative pre-16S rRNA nuclease</fullName>
        <ecNumber evidence="5">3.1.-.-</ecNumber>
    </recommendedName>
</protein>
<dbReference type="HAMAP" id="MF_00651">
    <property type="entry name" value="Nuclease_YqgF"/>
    <property type="match status" value="1"/>
</dbReference>
<evidence type="ECO:0000256" key="4">
    <source>
        <dbReference type="ARBA" id="ARBA00022801"/>
    </source>
</evidence>
<evidence type="ECO:0000259" key="6">
    <source>
        <dbReference type="SMART" id="SM00732"/>
    </source>
</evidence>